<sequence>MDLREAGARYKFDVDQRLFKPIIPRIHINCSQFCSSEQMREKVRAYFSEHCDTISEVHECDLFFVQLNGGEGWFAEDDQIQWDFAILHFDDHVKKRHEFDRIIRWINSALKEIEENRVPASPTGPSDSDEGFD</sequence>
<gene>
    <name evidence="1" type="ORF">niasHT_031064</name>
</gene>
<comment type="caution">
    <text evidence="1">The sequence shown here is derived from an EMBL/GenBank/DDBJ whole genome shotgun (WGS) entry which is preliminary data.</text>
</comment>
<evidence type="ECO:0000313" key="1">
    <source>
        <dbReference type="EMBL" id="KAL3071873.1"/>
    </source>
</evidence>
<proteinExistence type="predicted"/>
<reference evidence="1 2" key="1">
    <citation type="submission" date="2024-10" db="EMBL/GenBank/DDBJ databases">
        <authorList>
            <person name="Kim D."/>
        </authorList>
    </citation>
    <scope>NUCLEOTIDE SEQUENCE [LARGE SCALE GENOMIC DNA]</scope>
    <source>
        <strain evidence="1">BH-2024</strain>
    </source>
</reference>
<accession>A0ABD2I6S3</accession>
<dbReference type="AlphaFoldDB" id="A0ABD2I6S3"/>
<dbReference type="Proteomes" id="UP001620626">
    <property type="component" value="Unassembled WGS sequence"/>
</dbReference>
<protein>
    <submittedName>
        <fullName evidence="1">Uncharacterized protein</fullName>
    </submittedName>
</protein>
<dbReference type="EMBL" id="JBICBT010001355">
    <property type="protein sequence ID" value="KAL3071873.1"/>
    <property type="molecule type" value="Genomic_DNA"/>
</dbReference>
<organism evidence="1 2">
    <name type="scientific">Heterodera trifolii</name>
    <dbReference type="NCBI Taxonomy" id="157864"/>
    <lineage>
        <taxon>Eukaryota</taxon>
        <taxon>Metazoa</taxon>
        <taxon>Ecdysozoa</taxon>
        <taxon>Nematoda</taxon>
        <taxon>Chromadorea</taxon>
        <taxon>Rhabditida</taxon>
        <taxon>Tylenchina</taxon>
        <taxon>Tylenchomorpha</taxon>
        <taxon>Tylenchoidea</taxon>
        <taxon>Heteroderidae</taxon>
        <taxon>Heteroderinae</taxon>
        <taxon>Heterodera</taxon>
    </lineage>
</organism>
<keyword evidence="2" id="KW-1185">Reference proteome</keyword>
<name>A0ABD2I6S3_9BILA</name>
<evidence type="ECO:0000313" key="2">
    <source>
        <dbReference type="Proteomes" id="UP001620626"/>
    </source>
</evidence>